<dbReference type="AlphaFoldDB" id="A0A6C0CP89"/>
<reference evidence="1" key="1">
    <citation type="journal article" date="2020" name="Nature">
        <title>Giant virus diversity and host interactions through global metagenomics.</title>
        <authorList>
            <person name="Schulz F."/>
            <person name="Roux S."/>
            <person name="Paez-Espino D."/>
            <person name="Jungbluth S."/>
            <person name="Walsh D.A."/>
            <person name="Denef V.J."/>
            <person name="McMahon K.D."/>
            <person name="Konstantinidis K.T."/>
            <person name="Eloe-Fadrosh E.A."/>
            <person name="Kyrpides N.C."/>
            <person name="Woyke T."/>
        </authorList>
    </citation>
    <scope>NUCLEOTIDE SEQUENCE</scope>
    <source>
        <strain evidence="1">GVMAG-M-3300021425-30</strain>
    </source>
</reference>
<protein>
    <recommendedName>
        <fullName evidence="2">RRM domain-containing protein</fullName>
    </recommendedName>
</protein>
<organism evidence="1">
    <name type="scientific">viral metagenome</name>
    <dbReference type="NCBI Taxonomy" id="1070528"/>
    <lineage>
        <taxon>unclassified sequences</taxon>
        <taxon>metagenomes</taxon>
        <taxon>organismal metagenomes</taxon>
    </lineage>
</organism>
<accession>A0A6C0CP89</accession>
<proteinExistence type="predicted"/>
<sequence length="102" mass="12305">MAKSSPSICIPRVFAEITRWQIKDAFTKVLGEDCIERIDMIRKNRNNDNYQRVFIHFKYWPDNERSVMLKDRLVNGLDIKVVYNEPWFWKCSASRVPKPERR</sequence>
<evidence type="ECO:0000313" key="1">
    <source>
        <dbReference type="EMBL" id="QHT06418.1"/>
    </source>
</evidence>
<name>A0A6C0CP89_9ZZZZ</name>
<dbReference type="EMBL" id="MN739468">
    <property type="protein sequence ID" value="QHT06418.1"/>
    <property type="molecule type" value="Genomic_DNA"/>
</dbReference>
<evidence type="ECO:0008006" key="2">
    <source>
        <dbReference type="Google" id="ProtNLM"/>
    </source>
</evidence>